<accession>A0A9R1W4V7</accession>
<name>A0A9R1W4V7_LACSA</name>
<evidence type="ECO:0000256" key="2">
    <source>
        <dbReference type="ARBA" id="ARBA00023125"/>
    </source>
</evidence>
<dbReference type="InterPro" id="IPR018289">
    <property type="entry name" value="MULE_transposase_dom"/>
</dbReference>
<proteinExistence type="predicted"/>
<keyword evidence="3" id="KW-0233">DNA recombination</keyword>
<organism evidence="5 6">
    <name type="scientific">Lactuca sativa</name>
    <name type="common">Garden lettuce</name>
    <dbReference type="NCBI Taxonomy" id="4236"/>
    <lineage>
        <taxon>Eukaryota</taxon>
        <taxon>Viridiplantae</taxon>
        <taxon>Streptophyta</taxon>
        <taxon>Embryophyta</taxon>
        <taxon>Tracheophyta</taxon>
        <taxon>Spermatophyta</taxon>
        <taxon>Magnoliopsida</taxon>
        <taxon>eudicotyledons</taxon>
        <taxon>Gunneridae</taxon>
        <taxon>Pentapetalae</taxon>
        <taxon>asterids</taxon>
        <taxon>campanulids</taxon>
        <taxon>Asterales</taxon>
        <taxon>Asteraceae</taxon>
        <taxon>Cichorioideae</taxon>
        <taxon>Cichorieae</taxon>
        <taxon>Lactucinae</taxon>
        <taxon>Lactuca</taxon>
    </lineage>
</organism>
<dbReference type="GO" id="GO:0006313">
    <property type="term" value="P:DNA transposition"/>
    <property type="evidence" value="ECO:0007669"/>
    <property type="project" value="InterPro"/>
</dbReference>
<dbReference type="EMBL" id="NBSK02000003">
    <property type="protein sequence ID" value="KAJ0218596.1"/>
    <property type="molecule type" value="Genomic_DNA"/>
</dbReference>
<evidence type="ECO:0000313" key="6">
    <source>
        <dbReference type="Proteomes" id="UP000235145"/>
    </source>
</evidence>
<dbReference type="InterPro" id="IPR001207">
    <property type="entry name" value="Transposase_mutator"/>
</dbReference>
<sequence length="601" mass="69141">MEDIWDFDTIDVEVDKDLKKQTKRCNDAFLNSLCPDIAGEEGDDFAIPEITHIDDEVDLNEDDVVENEDHFDSMREGSGSDEVYGYDEEVSSESDHDSKLEFEYSTHDPKVKWNKMRPLLGERYESPHQLKLCLTNHAIYIGYKIKASWMNTERSFQIKKLVDKHRCVRNYKNTNLMGPTWLGNQFLKELIRKPKLKCKEMQVIIQSRFHYSVSWSKCYRAKCRAMSLIEGRLSDRCAKLWDYGGELLRSNPGSSIKITVSQNQDNTTTFQRIYIYFKAIKEGLKVGCRRVIGLDGSFLKGQCKGELLTAIGRDANNQVYPIVWAIVDIENKLNWKWFLELITNDLELDGGRGMAVSDQHKGLLEATKEVLPLAQHRQCAKHIYANFRKVYSGVEFINMFWAAAKSTVEGGFNMNMQKIRDISPSAYEHLMARDPSSWCMAFYGGGLACEAVENGIDECFNAIIVDARKKLLLAMLEEIRLYMMERFYNLKEEGQKWDNKICPTTIKKMEAFGETIKTWYVHPSGVTAFEVRNGFYSYGVDLQEYTFTCNLWGYLVYMPKLPLCIYNNVGIVSKAATILGKYLTRLCMVLLGCLHHSNLIG</sequence>
<keyword evidence="1" id="KW-0815">Transposition</keyword>
<dbReference type="AlphaFoldDB" id="A0A9R1W4V7"/>
<dbReference type="PANTHER" id="PTHR31973">
    <property type="entry name" value="POLYPROTEIN, PUTATIVE-RELATED"/>
    <property type="match status" value="1"/>
</dbReference>
<evidence type="ECO:0000313" key="5">
    <source>
        <dbReference type="EMBL" id="KAJ0218596.1"/>
    </source>
</evidence>
<dbReference type="GO" id="GO:0004803">
    <property type="term" value="F:transposase activity"/>
    <property type="evidence" value="ECO:0007669"/>
    <property type="project" value="InterPro"/>
</dbReference>
<dbReference type="Pfam" id="PF10551">
    <property type="entry name" value="MULE"/>
    <property type="match status" value="1"/>
</dbReference>
<evidence type="ECO:0000259" key="4">
    <source>
        <dbReference type="Pfam" id="PF10551"/>
    </source>
</evidence>
<dbReference type="PROSITE" id="PS01007">
    <property type="entry name" value="TRANSPOSASE_MUTATOR"/>
    <property type="match status" value="1"/>
</dbReference>
<evidence type="ECO:0000256" key="3">
    <source>
        <dbReference type="ARBA" id="ARBA00023172"/>
    </source>
</evidence>
<dbReference type="Proteomes" id="UP000235145">
    <property type="component" value="Unassembled WGS sequence"/>
</dbReference>
<evidence type="ECO:0000256" key="1">
    <source>
        <dbReference type="ARBA" id="ARBA00022578"/>
    </source>
</evidence>
<keyword evidence="2" id="KW-0238">DNA-binding</keyword>
<reference evidence="5 6" key="1">
    <citation type="journal article" date="2017" name="Nat. Commun.">
        <title>Genome assembly with in vitro proximity ligation data and whole-genome triplication in lettuce.</title>
        <authorList>
            <person name="Reyes-Chin-Wo S."/>
            <person name="Wang Z."/>
            <person name="Yang X."/>
            <person name="Kozik A."/>
            <person name="Arikit S."/>
            <person name="Song C."/>
            <person name="Xia L."/>
            <person name="Froenicke L."/>
            <person name="Lavelle D.O."/>
            <person name="Truco M.J."/>
            <person name="Xia R."/>
            <person name="Zhu S."/>
            <person name="Xu C."/>
            <person name="Xu H."/>
            <person name="Xu X."/>
            <person name="Cox K."/>
            <person name="Korf I."/>
            <person name="Meyers B.C."/>
            <person name="Michelmore R.W."/>
        </authorList>
    </citation>
    <scope>NUCLEOTIDE SEQUENCE [LARGE SCALE GENOMIC DNA]</scope>
    <source>
        <strain evidence="6">cv. Salinas</strain>
        <tissue evidence="5">Seedlings</tissue>
    </source>
</reference>
<gene>
    <name evidence="5" type="ORF">LSAT_V11C300112190</name>
</gene>
<dbReference type="GO" id="GO:0003677">
    <property type="term" value="F:DNA binding"/>
    <property type="evidence" value="ECO:0007669"/>
    <property type="project" value="UniProtKB-KW"/>
</dbReference>
<comment type="caution">
    <text evidence="5">The sequence shown here is derived from an EMBL/GenBank/DDBJ whole genome shotgun (WGS) entry which is preliminary data.</text>
</comment>
<keyword evidence="6" id="KW-1185">Reference proteome</keyword>
<feature type="domain" description="MULE transposase" evidence="4">
    <location>
        <begin position="291"/>
        <end position="386"/>
    </location>
</feature>
<protein>
    <recommendedName>
        <fullName evidence="4">MULE transposase domain-containing protein</fullName>
    </recommendedName>
</protein>
<dbReference type="PANTHER" id="PTHR31973:SF187">
    <property type="entry name" value="MUTATOR TRANSPOSASE MUDRA PROTEIN"/>
    <property type="match status" value="1"/>
</dbReference>